<accession>A0ABD7ZHB2</accession>
<dbReference type="RefSeq" id="WP_005696577.1">
    <property type="nucleotide sequence ID" value="NZ_AFQS01000008.1"/>
</dbReference>
<evidence type="ECO:0000313" key="2">
    <source>
        <dbReference type="Proteomes" id="UP001242781"/>
    </source>
</evidence>
<proteinExistence type="predicted"/>
<gene>
    <name evidence="1" type="ORF">RDV53_00985</name>
</gene>
<dbReference type="Proteomes" id="UP001242781">
    <property type="component" value="Chromosome"/>
</dbReference>
<dbReference type="EMBL" id="CP133470">
    <property type="protein sequence ID" value="WMS23964.1"/>
    <property type="molecule type" value="Genomic_DNA"/>
</dbReference>
<dbReference type="AlphaFoldDB" id="A0ABD7ZHB2"/>
<sequence>MIKNILLGVILISYPFFIQAKSCFTINDISVRLDDNSTSDGDFSKFKIYHNDKVLFFYEALEVDHNINNVEYSDLDFDGEKEIILRVDNDPSHDVEYAVLKLKCDKLEMHPLFPEVKSYELLDNKKIKIYYKDGYSIKEKIYCFQSTGYLCEEKYIIRNNYELRKLYSSNGKVSSVGVYYNQNEILPSIREKSYLYYDLNKRSNMYLVKGDKVNILDEKSSLDGQSWYFINYKGKKKINIWIKADSVDLN</sequence>
<dbReference type="GeneID" id="93298073"/>
<evidence type="ECO:0000313" key="1">
    <source>
        <dbReference type="EMBL" id="WMS23964.1"/>
    </source>
</evidence>
<name>A0ABD7ZHB2_HAEPA</name>
<protein>
    <recommendedName>
        <fullName evidence="3">SH3 domain protein</fullName>
    </recommendedName>
</protein>
<evidence type="ECO:0008006" key="3">
    <source>
        <dbReference type="Google" id="ProtNLM"/>
    </source>
</evidence>
<reference evidence="1 2" key="1">
    <citation type="submission" date="2023-08" db="EMBL/GenBank/DDBJ databases">
        <title>Haemophilus_parainfluenzae_DSM 8978_complete_genome_hifiasm_Zymo_Research_D6332.</title>
        <authorList>
            <person name="Damerum A."/>
        </authorList>
    </citation>
    <scope>NUCLEOTIDE SEQUENCE [LARGE SCALE GENOMIC DNA]</scope>
    <source>
        <strain evidence="1 2">DSM 8978</strain>
    </source>
</reference>
<organism evidence="1 2">
    <name type="scientific">Haemophilus parainfluenzae ATCC 33392</name>
    <dbReference type="NCBI Taxonomy" id="888828"/>
    <lineage>
        <taxon>Bacteria</taxon>
        <taxon>Pseudomonadati</taxon>
        <taxon>Pseudomonadota</taxon>
        <taxon>Gammaproteobacteria</taxon>
        <taxon>Pasteurellales</taxon>
        <taxon>Pasteurellaceae</taxon>
        <taxon>Haemophilus</taxon>
    </lineage>
</organism>